<gene>
    <name evidence="1" type="ORF">ERS672216_00757</name>
</gene>
<dbReference type="InterPro" id="IPR027417">
    <property type="entry name" value="P-loop_NTPase"/>
</dbReference>
<dbReference type="SUPFAM" id="SSF52540">
    <property type="entry name" value="P-loop containing nucleoside triphosphate hydrolases"/>
    <property type="match status" value="1"/>
</dbReference>
<evidence type="ECO:0000313" key="2">
    <source>
        <dbReference type="Proteomes" id="UP000069632"/>
    </source>
</evidence>
<organism evidence="1 2">
    <name type="scientific">Campylobacter geochelonis</name>
    <dbReference type="NCBI Taxonomy" id="1780362"/>
    <lineage>
        <taxon>Bacteria</taxon>
        <taxon>Pseudomonadati</taxon>
        <taxon>Campylobacterota</taxon>
        <taxon>Epsilonproteobacteria</taxon>
        <taxon>Campylobacterales</taxon>
        <taxon>Campylobacteraceae</taxon>
        <taxon>Campylobacter</taxon>
    </lineage>
</organism>
<dbReference type="OrthoDB" id="9811073at2"/>
<reference evidence="1 2" key="1">
    <citation type="submission" date="2016-02" db="EMBL/GenBank/DDBJ databases">
        <authorList>
            <consortium name="Pathogen Informatics"/>
        </authorList>
    </citation>
    <scope>NUCLEOTIDE SEQUENCE [LARGE SCALE GENOMIC DNA]</scope>
    <source>
        <strain evidence="1 2">RC20</strain>
    </source>
</reference>
<dbReference type="EMBL" id="FIZP01000002">
    <property type="protein sequence ID" value="CZE47183.1"/>
    <property type="molecule type" value="Genomic_DNA"/>
</dbReference>
<dbReference type="RefSeq" id="WP_075540109.1">
    <property type="nucleotide sequence ID" value="NZ_CP053844.1"/>
</dbReference>
<name>A0A128EG44_9BACT</name>
<evidence type="ECO:0000313" key="1">
    <source>
        <dbReference type="EMBL" id="CZE47183.1"/>
    </source>
</evidence>
<dbReference type="Proteomes" id="UP000069632">
    <property type="component" value="Unassembled WGS sequence"/>
</dbReference>
<sequence>MSGSKIILTNDYEALKDELVLECGINSVKFFQNSDILLDDAKAAAKEAYIAENSLKTIVLIGNKFGIEAQNSLLLLLEEPPKNIRFILISSSKNSFLPTIRSRLLVENRLKPRAQEPSGLDFKKLDLKAIDKFIDEKMALEKSGEFGKNELKNMISSIFKEALESGIKFDKNELEHIKKLMILASLNAKARVVLTPLLLMIGEKI</sequence>
<proteinExistence type="predicted"/>
<keyword evidence="2" id="KW-1185">Reference proteome</keyword>
<protein>
    <submittedName>
        <fullName evidence="1">DNA polymerase III subunit delta</fullName>
    </submittedName>
</protein>
<accession>A0A128EG44</accession>
<dbReference type="NCBIfam" id="NF006296">
    <property type="entry name" value="PRK08485.1"/>
    <property type="match status" value="1"/>
</dbReference>
<dbReference type="AlphaFoldDB" id="A0A128EG44"/>
<dbReference type="Gene3D" id="3.40.50.300">
    <property type="entry name" value="P-loop containing nucleotide triphosphate hydrolases"/>
    <property type="match status" value="1"/>
</dbReference>
<dbReference type="Pfam" id="PF13177">
    <property type="entry name" value="DNA_pol3_delta2"/>
    <property type="match status" value="1"/>
</dbReference>